<dbReference type="PANTHER" id="PTHR46461:SF1">
    <property type="entry name" value="KELCH DOMAIN-CONTAINING PROTEIN 3"/>
    <property type="match status" value="1"/>
</dbReference>
<keyword evidence="2" id="KW-1185">Reference proteome</keyword>
<dbReference type="InterPro" id="IPR052637">
    <property type="entry name" value="KLHDC3-like"/>
</dbReference>
<dbReference type="EMBL" id="JABSTV010001247">
    <property type="protein sequence ID" value="KAH7972131.1"/>
    <property type="molecule type" value="Genomic_DNA"/>
</dbReference>
<reference evidence="1" key="2">
    <citation type="submission" date="2021-09" db="EMBL/GenBank/DDBJ databases">
        <authorList>
            <person name="Jia N."/>
            <person name="Wang J."/>
            <person name="Shi W."/>
            <person name="Du L."/>
            <person name="Sun Y."/>
            <person name="Zhan W."/>
            <person name="Jiang J."/>
            <person name="Wang Q."/>
            <person name="Zhang B."/>
            <person name="Ji P."/>
            <person name="Sakyi L.B."/>
            <person name="Cui X."/>
            <person name="Yuan T."/>
            <person name="Jiang B."/>
            <person name="Yang W."/>
            <person name="Lam T.T.-Y."/>
            <person name="Chang Q."/>
            <person name="Ding S."/>
            <person name="Wang X."/>
            <person name="Zhu J."/>
            <person name="Ruan X."/>
            <person name="Zhao L."/>
            <person name="Wei J."/>
            <person name="Que T."/>
            <person name="Du C."/>
            <person name="Cheng J."/>
            <person name="Dai P."/>
            <person name="Han X."/>
            <person name="Huang E."/>
            <person name="Gao Y."/>
            <person name="Liu J."/>
            <person name="Shao H."/>
            <person name="Ye R."/>
            <person name="Li L."/>
            <person name="Wei W."/>
            <person name="Wang X."/>
            <person name="Wang C."/>
            <person name="Huo Q."/>
            <person name="Li W."/>
            <person name="Guo W."/>
            <person name="Chen H."/>
            <person name="Chen S."/>
            <person name="Zhou L."/>
            <person name="Zhou L."/>
            <person name="Ni X."/>
            <person name="Tian J."/>
            <person name="Zhou Y."/>
            <person name="Sheng Y."/>
            <person name="Liu T."/>
            <person name="Pan Y."/>
            <person name="Xia L."/>
            <person name="Li J."/>
            <person name="Zhao F."/>
            <person name="Cao W."/>
        </authorList>
    </citation>
    <scope>NUCLEOTIDE SEQUENCE</scope>
    <source>
        <strain evidence="1">Rsan-2018</strain>
        <tissue evidence="1">Larvae</tissue>
    </source>
</reference>
<evidence type="ECO:0000313" key="1">
    <source>
        <dbReference type="EMBL" id="KAH7972131.1"/>
    </source>
</evidence>
<gene>
    <name evidence="1" type="ORF">HPB52_007287</name>
</gene>
<dbReference type="Gene3D" id="2.120.10.80">
    <property type="entry name" value="Kelch-type beta propeller"/>
    <property type="match status" value="2"/>
</dbReference>
<dbReference type="GO" id="GO:0003682">
    <property type="term" value="F:chromatin binding"/>
    <property type="evidence" value="ECO:0007669"/>
    <property type="project" value="InterPro"/>
</dbReference>
<dbReference type="GO" id="GO:0005737">
    <property type="term" value="C:cytoplasm"/>
    <property type="evidence" value="ECO:0007669"/>
    <property type="project" value="TreeGrafter"/>
</dbReference>
<dbReference type="Pfam" id="PF24681">
    <property type="entry name" value="Kelch_KLHDC2_KLHL20_DRC7"/>
    <property type="match status" value="1"/>
</dbReference>
<dbReference type="InterPro" id="IPR015915">
    <property type="entry name" value="Kelch-typ_b-propeller"/>
</dbReference>
<dbReference type="SUPFAM" id="SSF117281">
    <property type="entry name" value="Kelch motif"/>
    <property type="match status" value="1"/>
</dbReference>
<dbReference type="VEuPathDB" id="VectorBase:RSAN_043835"/>
<organism evidence="1 2">
    <name type="scientific">Rhipicephalus sanguineus</name>
    <name type="common">Brown dog tick</name>
    <name type="synonym">Ixodes sanguineus</name>
    <dbReference type="NCBI Taxonomy" id="34632"/>
    <lineage>
        <taxon>Eukaryota</taxon>
        <taxon>Metazoa</taxon>
        <taxon>Ecdysozoa</taxon>
        <taxon>Arthropoda</taxon>
        <taxon>Chelicerata</taxon>
        <taxon>Arachnida</taxon>
        <taxon>Acari</taxon>
        <taxon>Parasitiformes</taxon>
        <taxon>Ixodida</taxon>
        <taxon>Ixodoidea</taxon>
        <taxon>Ixodidae</taxon>
        <taxon>Rhipicephalinae</taxon>
        <taxon>Rhipicephalus</taxon>
        <taxon>Rhipicephalus</taxon>
    </lineage>
</organism>
<proteinExistence type="predicted"/>
<dbReference type="PANTHER" id="PTHR46461">
    <property type="entry name" value="KELCH DOMAIN-CONTAINING PROTEIN 3"/>
    <property type="match status" value="1"/>
</dbReference>
<protein>
    <recommendedName>
        <fullName evidence="3">Kelch repeat protein</fullName>
    </recommendedName>
</protein>
<comment type="caution">
    <text evidence="1">The sequence shown here is derived from an EMBL/GenBank/DDBJ whole genome shotgun (WGS) entry which is preliminary data.</text>
</comment>
<evidence type="ECO:0008006" key="3">
    <source>
        <dbReference type="Google" id="ProtNLM"/>
    </source>
</evidence>
<reference evidence="1" key="1">
    <citation type="journal article" date="2020" name="Cell">
        <title>Large-Scale Comparative Analyses of Tick Genomes Elucidate Their Genetic Diversity and Vector Capacities.</title>
        <authorList>
            <consortium name="Tick Genome and Microbiome Consortium (TIGMIC)"/>
            <person name="Jia N."/>
            <person name="Wang J."/>
            <person name="Shi W."/>
            <person name="Du L."/>
            <person name="Sun Y."/>
            <person name="Zhan W."/>
            <person name="Jiang J.F."/>
            <person name="Wang Q."/>
            <person name="Zhang B."/>
            <person name="Ji P."/>
            <person name="Bell-Sakyi L."/>
            <person name="Cui X.M."/>
            <person name="Yuan T.T."/>
            <person name="Jiang B.G."/>
            <person name="Yang W.F."/>
            <person name="Lam T.T."/>
            <person name="Chang Q.C."/>
            <person name="Ding S.J."/>
            <person name="Wang X.J."/>
            <person name="Zhu J.G."/>
            <person name="Ruan X.D."/>
            <person name="Zhao L."/>
            <person name="Wei J.T."/>
            <person name="Ye R.Z."/>
            <person name="Que T.C."/>
            <person name="Du C.H."/>
            <person name="Zhou Y.H."/>
            <person name="Cheng J.X."/>
            <person name="Dai P.F."/>
            <person name="Guo W.B."/>
            <person name="Han X.H."/>
            <person name="Huang E.J."/>
            <person name="Li L.F."/>
            <person name="Wei W."/>
            <person name="Gao Y.C."/>
            <person name="Liu J.Z."/>
            <person name="Shao H.Z."/>
            <person name="Wang X."/>
            <person name="Wang C.C."/>
            <person name="Yang T.C."/>
            <person name="Huo Q.B."/>
            <person name="Li W."/>
            <person name="Chen H.Y."/>
            <person name="Chen S.E."/>
            <person name="Zhou L.G."/>
            <person name="Ni X.B."/>
            <person name="Tian J.H."/>
            <person name="Sheng Y."/>
            <person name="Liu T."/>
            <person name="Pan Y.S."/>
            <person name="Xia L.Y."/>
            <person name="Li J."/>
            <person name="Zhao F."/>
            <person name="Cao W.C."/>
        </authorList>
    </citation>
    <scope>NUCLEOTIDE SEQUENCE</scope>
    <source>
        <strain evidence="1">Rsan-2018</strain>
    </source>
</reference>
<dbReference type="AlphaFoldDB" id="A0A9D4Q9X1"/>
<dbReference type="Proteomes" id="UP000821837">
    <property type="component" value="Chromosome 11"/>
</dbReference>
<evidence type="ECO:0000313" key="2">
    <source>
        <dbReference type="Proteomes" id="UP000821837"/>
    </source>
</evidence>
<sequence>MRGCAGSLRWTLIPVQSNLENVPFQRFGHTVVGHGEYAYLWGGRNEDGACSIVYRFDTSSLTWLRPRTTGETPAAREGHSACVVGSRMYVFGGVEDDANRVSQDVHVLDLDTMHWRFLATRGNAPEWRSFHSAVAIGRRMYVWGGRRSPTDTHEDEEVAYCDQLAYLDTTNGAWVHPVTKGTMPPGRCSHAAFVYKGEMYVCGGYNGLLGTFFGDMYKYSPECSLWSQVKLLRKGPTARRGHRCCLVDNRLFLFGGTSPVSSKGNIVERYRGSSDAATLVEHSDLHVLDFAPSLKTLCLLVLIDCRMDISHLPDENKQVTHA</sequence>
<accession>A0A9D4Q9X1</accession>
<name>A0A9D4Q9X1_RHISA</name>